<feature type="transmembrane region" description="Helical" evidence="1">
    <location>
        <begin position="120"/>
        <end position="144"/>
    </location>
</feature>
<feature type="transmembrane region" description="Helical" evidence="1">
    <location>
        <begin position="238"/>
        <end position="259"/>
    </location>
</feature>
<organism evidence="2 3">
    <name type="scientific">Caulifigura coniformis</name>
    <dbReference type="NCBI Taxonomy" id="2527983"/>
    <lineage>
        <taxon>Bacteria</taxon>
        <taxon>Pseudomonadati</taxon>
        <taxon>Planctomycetota</taxon>
        <taxon>Planctomycetia</taxon>
        <taxon>Planctomycetales</taxon>
        <taxon>Planctomycetaceae</taxon>
        <taxon>Caulifigura</taxon>
    </lineage>
</organism>
<proteinExistence type="predicted"/>
<feature type="transmembrane region" description="Helical" evidence="1">
    <location>
        <begin position="279"/>
        <end position="298"/>
    </location>
</feature>
<dbReference type="AlphaFoldDB" id="A0A517SGB0"/>
<keyword evidence="3" id="KW-1185">Reference proteome</keyword>
<name>A0A517SGB0_9PLAN</name>
<accession>A0A517SGB0</accession>
<feature type="transmembrane region" description="Helical" evidence="1">
    <location>
        <begin position="81"/>
        <end position="100"/>
    </location>
</feature>
<dbReference type="PANTHER" id="PTHR43044:SF1">
    <property type="entry name" value="QUINOL:CYTOCHROME C OXIDOREDUCTASE QUINONE-BINDING SUBUNIT 2"/>
    <property type="match status" value="1"/>
</dbReference>
<feature type="transmembrane region" description="Helical" evidence="1">
    <location>
        <begin position="310"/>
        <end position="330"/>
    </location>
</feature>
<protein>
    <recommendedName>
        <fullName evidence="4">Polysulfide reductase, NrfD</fullName>
    </recommendedName>
</protein>
<feature type="transmembrane region" description="Helical" evidence="1">
    <location>
        <begin position="195"/>
        <end position="217"/>
    </location>
</feature>
<sequence>MLLASEPVMSYVLAFADTAHAAEHAAGSHPVASVLLRGYLIAWLFWLGVSLGGCALTWLHHLTGGKWGRAIRLELTAAGQTLPLLAIGVIPILLNLPALYEWARPEVVAHDALLQKKALWLNTSFFAIRSVLYFVVWVALGAWITQLRRKAQANPTFEHEHSLRFFSAMALVVYGITVTLAAVDYSMSLEPHWYSGIYGVIYMVSQALAALGFATAVGSTRSASKDPAPFVTRDLGNLMMAFTMLWTYMNLSQFLIIWMGDLPEENVWYLHRLDAANGGWMWLALVLIFFGFAAPFLTLLSSAVKESRKFIGLVAIWIVVLRWFDIVWNVEPAFSKFDPATLTSHAIVAAAMGAVWMVVFFWRRGALKNDFPYEPPVAVEGH</sequence>
<evidence type="ECO:0000313" key="3">
    <source>
        <dbReference type="Proteomes" id="UP000315700"/>
    </source>
</evidence>
<gene>
    <name evidence="2" type="ORF">Pan44_32060</name>
</gene>
<reference evidence="2 3" key="1">
    <citation type="submission" date="2019-02" db="EMBL/GenBank/DDBJ databases">
        <title>Deep-cultivation of Planctomycetes and their phenomic and genomic characterization uncovers novel biology.</title>
        <authorList>
            <person name="Wiegand S."/>
            <person name="Jogler M."/>
            <person name="Boedeker C."/>
            <person name="Pinto D."/>
            <person name="Vollmers J."/>
            <person name="Rivas-Marin E."/>
            <person name="Kohn T."/>
            <person name="Peeters S.H."/>
            <person name="Heuer A."/>
            <person name="Rast P."/>
            <person name="Oberbeckmann S."/>
            <person name="Bunk B."/>
            <person name="Jeske O."/>
            <person name="Meyerdierks A."/>
            <person name="Storesund J.E."/>
            <person name="Kallscheuer N."/>
            <person name="Luecker S."/>
            <person name="Lage O.M."/>
            <person name="Pohl T."/>
            <person name="Merkel B.J."/>
            <person name="Hornburger P."/>
            <person name="Mueller R.-W."/>
            <person name="Bruemmer F."/>
            <person name="Labrenz M."/>
            <person name="Spormann A.M."/>
            <person name="Op den Camp H."/>
            <person name="Overmann J."/>
            <person name="Amann R."/>
            <person name="Jetten M.S.M."/>
            <person name="Mascher T."/>
            <person name="Medema M.H."/>
            <person name="Devos D.P."/>
            <person name="Kaster A.-K."/>
            <person name="Ovreas L."/>
            <person name="Rohde M."/>
            <person name="Galperin M.Y."/>
            <person name="Jogler C."/>
        </authorList>
    </citation>
    <scope>NUCLEOTIDE SEQUENCE [LARGE SCALE GENOMIC DNA]</scope>
    <source>
        <strain evidence="2 3">Pan44</strain>
    </source>
</reference>
<dbReference type="EMBL" id="CP036271">
    <property type="protein sequence ID" value="QDT55164.1"/>
    <property type="molecule type" value="Genomic_DNA"/>
</dbReference>
<evidence type="ECO:0000256" key="1">
    <source>
        <dbReference type="SAM" id="Phobius"/>
    </source>
</evidence>
<dbReference type="InParanoid" id="A0A517SGB0"/>
<keyword evidence="1" id="KW-0812">Transmembrane</keyword>
<keyword evidence="1" id="KW-1133">Transmembrane helix</keyword>
<dbReference type="Proteomes" id="UP000315700">
    <property type="component" value="Chromosome"/>
</dbReference>
<feature type="transmembrane region" description="Helical" evidence="1">
    <location>
        <begin position="165"/>
        <end position="183"/>
    </location>
</feature>
<keyword evidence="1" id="KW-0472">Membrane</keyword>
<evidence type="ECO:0008006" key="4">
    <source>
        <dbReference type="Google" id="ProtNLM"/>
    </source>
</evidence>
<feature type="transmembrane region" description="Helical" evidence="1">
    <location>
        <begin position="342"/>
        <end position="362"/>
    </location>
</feature>
<feature type="transmembrane region" description="Helical" evidence="1">
    <location>
        <begin position="40"/>
        <end position="60"/>
    </location>
</feature>
<dbReference type="KEGG" id="ccos:Pan44_32060"/>
<dbReference type="PANTHER" id="PTHR43044">
    <property type="match status" value="1"/>
</dbReference>
<evidence type="ECO:0000313" key="2">
    <source>
        <dbReference type="EMBL" id="QDT55164.1"/>
    </source>
</evidence>